<evidence type="ECO:0000256" key="1">
    <source>
        <dbReference type="ARBA" id="ARBA00022741"/>
    </source>
</evidence>
<dbReference type="Gene3D" id="3.30.70.870">
    <property type="entry name" value="Elongation Factor G (Translational Gtpase), domain 3"/>
    <property type="match status" value="1"/>
</dbReference>
<dbReference type="InterPro" id="IPR035647">
    <property type="entry name" value="EFG_III/V"/>
</dbReference>
<dbReference type="GO" id="GO:0005525">
    <property type="term" value="F:GTP binding"/>
    <property type="evidence" value="ECO:0007669"/>
    <property type="project" value="UniProtKB-KW"/>
</dbReference>
<reference evidence="5 6" key="1">
    <citation type="submission" date="2020-09" db="EMBL/GenBank/DDBJ databases">
        <title>The Genome Sequence of Pseudomonas chlororaphis strain Qlu-1 - A phenazine-derivative-producing strain.</title>
        <authorList>
            <person name="Li L."/>
            <person name="Liu K."/>
        </authorList>
    </citation>
    <scope>NUCLEOTIDE SEQUENCE [LARGE SCALE GENOMIC DNA]</scope>
    <source>
        <strain evidence="6">qlu-1</strain>
    </source>
</reference>
<dbReference type="SUPFAM" id="SSF52540">
    <property type="entry name" value="P-loop containing nucleoside triphosphate hydrolases"/>
    <property type="match status" value="1"/>
</dbReference>
<organism evidence="5 6">
    <name type="scientific">Pseudomonas chlororaphis</name>
    <dbReference type="NCBI Taxonomy" id="587753"/>
    <lineage>
        <taxon>Bacteria</taxon>
        <taxon>Pseudomonadati</taxon>
        <taxon>Pseudomonadota</taxon>
        <taxon>Gammaproteobacteria</taxon>
        <taxon>Pseudomonadales</taxon>
        <taxon>Pseudomonadaceae</taxon>
        <taxon>Pseudomonas</taxon>
    </lineage>
</organism>
<evidence type="ECO:0000259" key="4">
    <source>
        <dbReference type="PROSITE" id="PS51722"/>
    </source>
</evidence>
<dbReference type="GO" id="GO:0003924">
    <property type="term" value="F:GTPase activity"/>
    <property type="evidence" value="ECO:0007669"/>
    <property type="project" value="InterPro"/>
</dbReference>
<dbReference type="Gene3D" id="3.30.230.10">
    <property type="match status" value="1"/>
</dbReference>
<evidence type="ECO:0000313" key="5">
    <source>
        <dbReference type="EMBL" id="QNR50736.1"/>
    </source>
</evidence>
<sequence length="657" mass="70057">MKSLSMGILAHVDAGKTSLTERILFDAGARPRLGSVDSGSTYTDNLLLERERGITIRSAVASFELDGILVNLLDTPGHPDFIAEVERTLALLDIAIIVVSAIEGVQAQTRVLVGALQRLAIPHVFFVNKVDRKGADFQRTLEALGSHLKSRPLSLVSVHDAGTGLATVETSDPAAPQVMAQWLDLLCEHDEALLHDYVSAPEAIGKARLERELRQQLGQGLVNPVFAGSAITGVGVAQMIEAITRLAPVKSYDASAPVLASVFKIDRGWGGHKRFHLCMLAGTLRLRQTVDTPQGASRVTGIHVSASGGLQPATQATAGQIACITGLEGVRIGDRIGACSERGKGAHTFTPPAIETHVSPASPGQTKALWEALSALAEQDPLIDLRRNAAGQVFVSLYGEVQKEIIQATLQDEYDIQALFEESSAICVETLLSSAEGLESLDDEGNPFLATVGIRVSPGAPGSGQTFIREAHAGLMPTSFYKAIEESVFETLREGRHGWAVHDCEVALTRVDYASPSSTAADFRHLTPLVLAAAIGRAGTQVCEPRSQFRIEVPAALSSPVHALLAKAGATLNGATLSGETVRIQGSIVTTRIYRLQHEIPNATSGLGFMESELASYAPVAGTPPCRERTMANPYNRHDYLRQVRLGLRMGRPASNA</sequence>
<dbReference type="SUPFAM" id="SSF54211">
    <property type="entry name" value="Ribosomal protein S5 domain 2-like"/>
    <property type="match status" value="1"/>
</dbReference>
<dbReference type="Pfam" id="PF00009">
    <property type="entry name" value="GTP_EFTU"/>
    <property type="match status" value="1"/>
</dbReference>
<dbReference type="Gene3D" id="3.40.50.300">
    <property type="entry name" value="P-loop containing nucleotide triphosphate hydrolases"/>
    <property type="match status" value="1"/>
</dbReference>
<name>A0AAP9W150_9PSED</name>
<dbReference type="GO" id="GO:0006412">
    <property type="term" value="P:translation"/>
    <property type="evidence" value="ECO:0007669"/>
    <property type="project" value="UniProtKB-KW"/>
</dbReference>
<feature type="domain" description="Tr-type G" evidence="4">
    <location>
        <begin position="1"/>
        <end position="252"/>
    </location>
</feature>
<dbReference type="PANTHER" id="PTHR43261">
    <property type="entry name" value="TRANSLATION ELONGATION FACTOR G-RELATED"/>
    <property type="match status" value="1"/>
</dbReference>
<dbReference type="InterPro" id="IPR005517">
    <property type="entry name" value="Transl_elong_EFG/EF2_IV"/>
</dbReference>
<dbReference type="NCBIfam" id="TIGR00231">
    <property type="entry name" value="small_GTP"/>
    <property type="match status" value="1"/>
</dbReference>
<protein>
    <submittedName>
        <fullName evidence="5">TetM/TetW/TetO/TetS family tetracycline resistance ribosomal protection protein</fullName>
    </submittedName>
</protein>
<dbReference type="InterPro" id="IPR031157">
    <property type="entry name" value="G_TR_CS"/>
</dbReference>
<dbReference type="PANTHER" id="PTHR43261:SF1">
    <property type="entry name" value="RIBOSOME-RELEASING FACTOR 2, MITOCHONDRIAL"/>
    <property type="match status" value="1"/>
</dbReference>
<dbReference type="Pfam" id="PF03764">
    <property type="entry name" value="EFG_IV"/>
    <property type="match status" value="1"/>
</dbReference>
<keyword evidence="3" id="KW-0342">GTP-binding</keyword>
<dbReference type="RefSeq" id="WP_028683953.1">
    <property type="nucleotide sequence ID" value="NZ_CP008696.1"/>
</dbReference>
<keyword evidence="1" id="KW-0547">Nucleotide-binding</keyword>
<dbReference type="PROSITE" id="PS51722">
    <property type="entry name" value="G_TR_2"/>
    <property type="match status" value="1"/>
</dbReference>
<dbReference type="InterPro" id="IPR020568">
    <property type="entry name" value="Ribosomal_Su5_D2-typ_SF"/>
</dbReference>
<dbReference type="InterPro" id="IPR027417">
    <property type="entry name" value="P-loop_NTPase"/>
</dbReference>
<dbReference type="InterPro" id="IPR000640">
    <property type="entry name" value="EFG_V-like"/>
</dbReference>
<evidence type="ECO:0000256" key="3">
    <source>
        <dbReference type="ARBA" id="ARBA00023134"/>
    </source>
</evidence>
<dbReference type="Pfam" id="PF14492">
    <property type="entry name" value="EFG_III"/>
    <property type="match status" value="1"/>
</dbReference>
<dbReference type="KEGG" id="pch:EY04_14570"/>
<dbReference type="PRINTS" id="PR01037">
    <property type="entry name" value="TCRTETOQM"/>
</dbReference>
<dbReference type="PROSITE" id="PS00301">
    <property type="entry name" value="G_TR_1"/>
    <property type="match status" value="1"/>
</dbReference>
<dbReference type="InterPro" id="IPR000795">
    <property type="entry name" value="T_Tr_GTP-bd_dom"/>
</dbReference>
<dbReference type="Proteomes" id="UP000516316">
    <property type="component" value="Chromosome"/>
</dbReference>
<gene>
    <name evidence="5" type="ORF">HLB40_14805</name>
</gene>
<dbReference type="InterPro" id="IPR041095">
    <property type="entry name" value="EFG_II"/>
</dbReference>
<dbReference type="SUPFAM" id="SSF50447">
    <property type="entry name" value="Translation proteins"/>
    <property type="match status" value="1"/>
</dbReference>
<dbReference type="PRINTS" id="PR00315">
    <property type="entry name" value="ELONGATNFCT"/>
</dbReference>
<dbReference type="GO" id="GO:0032790">
    <property type="term" value="P:ribosome disassembly"/>
    <property type="evidence" value="ECO:0007669"/>
    <property type="project" value="TreeGrafter"/>
</dbReference>
<dbReference type="SUPFAM" id="SSF54980">
    <property type="entry name" value="EF-G C-terminal domain-like"/>
    <property type="match status" value="2"/>
</dbReference>
<dbReference type="InterPro" id="IPR005225">
    <property type="entry name" value="Small_GTP-bd"/>
</dbReference>
<proteinExistence type="predicted"/>
<accession>A0AAP9W150</accession>
<evidence type="ECO:0000256" key="2">
    <source>
        <dbReference type="ARBA" id="ARBA00022917"/>
    </source>
</evidence>
<dbReference type="SMART" id="SM00889">
    <property type="entry name" value="EFG_IV"/>
    <property type="match status" value="1"/>
</dbReference>
<dbReference type="Gene3D" id="2.40.30.10">
    <property type="entry name" value="Translation factors"/>
    <property type="match status" value="1"/>
</dbReference>
<dbReference type="GO" id="GO:0097216">
    <property type="term" value="F:guanosine tetraphosphate binding"/>
    <property type="evidence" value="ECO:0007669"/>
    <property type="project" value="UniProtKB-ARBA"/>
</dbReference>
<evidence type="ECO:0000313" key="6">
    <source>
        <dbReference type="Proteomes" id="UP000516316"/>
    </source>
</evidence>
<dbReference type="AlphaFoldDB" id="A0AAP9W150"/>
<dbReference type="InterPro" id="IPR014721">
    <property type="entry name" value="Ribsml_uS5_D2-typ_fold_subgr"/>
</dbReference>
<dbReference type="InterPro" id="IPR009000">
    <property type="entry name" value="Transl_B-barrel_sf"/>
</dbReference>
<dbReference type="Pfam" id="PF00679">
    <property type="entry name" value="EFG_C"/>
    <property type="match status" value="1"/>
</dbReference>
<dbReference type="EMBL" id="CP061079">
    <property type="protein sequence ID" value="QNR50736.1"/>
    <property type="molecule type" value="Genomic_DNA"/>
</dbReference>
<keyword evidence="2" id="KW-0648">Protein biosynthesis</keyword>